<reference evidence="1 4" key="2">
    <citation type="submission" date="2019-06" db="EMBL/GenBank/DDBJ databases">
        <title>Whole genome shotgun sequence of Brevibacillus agri NBRC 15538.</title>
        <authorList>
            <person name="Hosoyama A."/>
            <person name="Uohara A."/>
            <person name="Ohji S."/>
            <person name="Ichikawa N."/>
        </authorList>
    </citation>
    <scope>NUCLEOTIDE SEQUENCE [LARGE SCALE GENOMIC DNA]</scope>
    <source>
        <strain evidence="1 4">NBRC 15538</strain>
    </source>
</reference>
<evidence type="ECO:0000313" key="1">
    <source>
        <dbReference type="EMBL" id="GED25333.1"/>
    </source>
</evidence>
<comment type="caution">
    <text evidence="2">The sequence shown here is derived from an EMBL/GenBank/DDBJ whole genome shotgun (WGS) entry which is preliminary data.</text>
</comment>
<dbReference type="Pfam" id="PF04134">
    <property type="entry name" value="DCC1-like"/>
    <property type="match status" value="1"/>
</dbReference>
<name>A0A3M8B4S8_9BACL</name>
<dbReference type="EMBL" id="BJOD01000012">
    <property type="protein sequence ID" value="GED25333.1"/>
    <property type="molecule type" value="Genomic_DNA"/>
</dbReference>
<evidence type="ECO:0000313" key="4">
    <source>
        <dbReference type="Proteomes" id="UP000317180"/>
    </source>
</evidence>
<gene>
    <name evidence="1" type="primary">yuxK</name>
    <name evidence="1" type="ORF">BAG01nite_14350</name>
    <name evidence="2" type="ORF">EB820_05830</name>
</gene>
<dbReference type="RefSeq" id="WP_026557013.1">
    <property type="nucleotide sequence ID" value="NZ_BJOD01000012.1"/>
</dbReference>
<dbReference type="EMBL" id="RHHN01000018">
    <property type="protein sequence ID" value="RNB58263.1"/>
    <property type="molecule type" value="Genomic_DNA"/>
</dbReference>
<dbReference type="PANTHER" id="PTHR33639">
    <property type="entry name" value="THIOL-DISULFIDE OXIDOREDUCTASE DCC"/>
    <property type="match status" value="1"/>
</dbReference>
<dbReference type="GeneID" id="82812247"/>
<proteinExistence type="predicted"/>
<dbReference type="PANTHER" id="PTHR33639:SF2">
    <property type="entry name" value="DUF393 DOMAIN-CONTAINING PROTEIN"/>
    <property type="match status" value="1"/>
</dbReference>
<dbReference type="OrthoDB" id="9785438at2"/>
<dbReference type="GO" id="GO:0015035">
    <property type="term" value="F:protein-disulfide reductase activity"/>
    <property type="evidence" value="ECO:0007669"/>
    <property type="project" value="InterPro"/>
</dbReference>
<reference evidence="2 3" key="1">
    <citation type="submission" date="2018-10" db="EMBL/GenBank/DDBJ databases">
        <title>Phylogenomics of Brevibacillus.</title>
        <authorList>
            <person name="Dunlap C."/>
        </authorList>
    </citation>
    <scope>NUCLEOTIDE SEQUENCE [LARGE SCALE GENOMIC DNA]</scope>
    <source>
        <strain evidence="2 3">NRRL NRS 1219</strain>
    </source>
</reference>
<sequence length="142" mass="16340">MKPASEPLQHPDYLLLFDGVCHLCNSAVQFILKRDPSGSIHFASLQSEKAQQILSRFSYAESGLSSVVLIAHGRLYTKSDAILRVARKLSGAWPLCYYLGRLFPRPVRDFTYDWVAKNRYRWFGKQEQCMLPTPEIKARFLD</sequence>
<dbReference type="Proteomes" id="UP000317180">
    <property type="component" value="Unassembled WGS sequence"/>
</dbReference>
<dbReference type="Proteomes" id="UP000276178">
    <property type="component" value="Unassembled WGS sequence"/>
</dbReference>
<keyword evidence="4" id="KW-1185">Reference proteome</keyword>
<organism evidence="2 3">
    <name type="scientific">Brevibacillus agri</name>
    <dbReference type="NCBI Taxonomy" id="51101"/>
    <lineage>
        <taxon>Bacteria</taxon>
        <taxon>Bacillati</taxon>
        <taxon>Bacillota</taxon>
        <taxon>Bacilli</taxon>
        <taxon>Bacillales</taxon>
        <taxon>Paenibacillaceae</taxon>
        <taxon>Brevibacillus</taxon>
    </lineage>
</organism>
<protein>
    <submittedName>
        <fullName evidence="2">Thiol-disulfide oxidoreductase DCC family protein</fullName>
    </submittedName>
</protein>
<dbReference type="InterPro" id="IPR007263">
    <property type="entry name" value="DCC1-like"/>
</dbReference>
<evidence type="ECO:0000313" key="2">
    <source>
        <dbReference type="EMBL" id="RNB58263.1"/>
    </source>
</evidence>
<accession>A0A3M8B4S8</accession>
<evidence type="ECO:0000313" key="3">
    <source>
        <dbReference type="Proteomes" id="UP000276178"/>
    </source>
</evidence>
<dbReference type="AlphaFoldDB" id="A0A3M8B4S8"/>
<dbReference type="InterPro" id="IPR052927">
    <property type="entry name" value="DCC_oxidoreductase"/>
</dbReference>